<proteinExistence type="predicted"/>
<dbReference type="Pfam" id="PF00188">
    <property type="entry name" value="CAP"/>
    <property type="match status" value="1"/>
</dbReference>
<protein>
    <submittedName>
        <fullName evidence="3">CAP domain-containing protein</fullName>
    </submittedName>
</protein>
<feature type="domain" description="SCP" evidence="2">
    <location>
        <begin position="58"/>
        <end position="174"/>
    </location>
</feature>
<dbReference type="PANTHER" id="PTHR31157">
    <property type="entry name" value="SCP DOMAIN-CONTAINING PROTEIN"/>
    <property type="match status" value="1"/>
</dbReference>
<dbReference type="Gene3D" id="3.40.33.10">
    <property type="entry name" value="CAP"/>
    <property type="match status" value="1"/>
</dbReference>
<dbReference type="EMBL" id="CP053587">
    <property type="protein sequence ID" value="WNZ27966.1"/>
    <property type="molecule type" value="Genomic_DNA"/>
</dbReference>
<evidence type="ECO:0000256" key="1">
    <source>
        <dbReference type="SAM" id="MobiDB-lite"/>
    </source>
</evidence>
<evidence type="ECO:0000259" key="2">
    <source>
        <dbReference type="Pfam" id="PF00188"/>
    </source>
</evidence>
<dbReference type="AlphaFoldDB" id="A0AA96WR52"/>
<accession>A0AA96WR52</accession>
<gene>
    <name evidence="3" type="ORF">HJG54_30440</name>
</gene>
<sequence>MAGAAIATTAVLLLTGCETLREALPNLPLPTAPPSSQPQPAPAQSTSTAEMEAQVREQINAIRQAESLAPLRHNDKLAQVARDYSRRMAEESFFSHTSPDGDSAADRVRSAGVFYLMVGENLFTSTNIAQPVPAAVEGWMNSPGHRENILRSEYRETGIGVWRQGDTYYFTQLFMRSL</sequence>
<evidence type="ECO:0000313" key="3">
    <source>
        <dbReference type="EMBL" id="WNZ27966.1"/>
    </source>
</evidence>
<dbReference type="InterPro" id="IPR014044">
    <property type="entry name" value="CAP_dom"/>
</dbReference>
<organism evidence="3">
    <name type="scientific">Leptolyngbya sp. NK1-12</name>
    <dbReference type="NCBI Taxonomy" id="2547451"/>
    <lineage>
        <taxon>Bacteria</taxon>
        <taxon>Bacillati</taxon>
        <taxon>Cyanobacteriota</taxon>
        <taxon>Cyanophyceae</taxon>
        <taxon>Leptolyngbyales</taxon>
        <taxon>Leptolyngbyaceae</taxon>
        <taxon>Leptolyngbya group</taxon>
        <taxon>Leptolyngbya</taxon>
    </lineage>
</organism>
<feature type="region of interest" description="Disordered" evidence="1">
    <location>
        <begin position="25"/>
        <end position="53"/>
    </location>
</feature>
<reference evidence="3" key="1">
    <citation type="submission" date="2020-05" db="EMBL/GenBank/DDBJ databases">
        <authorList>
            <person name="Zhu T."/>
            <person name="Keshari N."/>
            <person name="Lu X."/>
        </authorList>
    </citation>
    <scope>NUCLEOTIDE SEQUENCE</scope>
    <source>
        <strain evidence="3">NK1-12</strain>
    </source>
</reference>
<feature type="compositionally biased region" description="Pro residues" evidence="1">
    <location>
        <begin position="27"/>
        <end position="41"/>
    </location>
</feature>
<dbReference type="InterPro" id="IPR035940">
    <property type="entry name" value="CAP_sf"/>
</dbReference>
<dbReference type="SUPFAM" id="SSF55797">
    <property type="entry name" value="PR-1-like"/>
    <property type="match status" value="1"/>
</dbReference>
<name>A0AA96WR52_9CYAN</name>
<dbReference type="PANTHER" id="PTHR31157:SF1">
    <property type="entry name" value="SCP DOMAIN-CONTAINING PROTEIN"/>
    <property type="match status" value="1"/>
</dbReference>
<dbReference type="CDD" id="cd05379">
    <property type="entry name" value="CAP_bacterial"/>
    <property type="match status" value="1"/>
</dbReference>